<sequence length="115" mass="12051">MAIVKLTPDKMEQDAALVLKTATALDGTDGIYIEYTGKDDNIVLLLQGTASDTVTVEMGNGLQGVADLAVALTANKPCVLTLESGKYKLVSGEHKGYVHLKGAATTTVQAFELPV</sequence>
<accession>A0A8S5V295</accession>
<organism evidence="1">
    <name type="scientific">Myoviridae sp. ctncN39</name>
    <dbReference type="NCBI Taxonomy" id="2825170"/>
    <lineage>
        <taxon>Viruses</taxon>
        <taxon>Duplodnaviria</taxon>
        <taxon>Heunggongvirae</taxon>
        <taxon>Uroviricota</taxon>
        <taxon>Caudoviricetes</taxon>
    </lineage>
</organism>
<reference evidence="1" key="1">
    <citation type="journal article" date="2021" name="Proc. Natl. Acad. Sci. U.S.A.">
        <title>A Catalog of Tens of Thousands of Viruses from Human Metagenomes Reveals Hidden Associations with Chronic Diseases.</title>
        <authorList>
            <person name="Tisza M.J."/>
            <person name="Buck C.B."/>
        </authorList>
    </citation>
    <scope>NUCLEOTIDE SEQUENCE</scope>
    <source>
        <strain evidence="1">CtncN39</strain>
    </source>
</reference>
<dbReference type="EMBL" id="BK016183">
    <property type="protein sequence ID" value="DAG00837.1"/>
    <property type="molecule type" value="Genomic_DNA"/>
</dbReference>
<evidence type="ECO:0000313" key="1">
    <source>
        <dbReference type="EMBL" id="DAG00837.1"/>
    </source>
</evidence>
<name>A0A8S5V295_9CAUD</name>
<proteinExistence type="predicted"/>
<protein>
    <submittedName>
        <fullName evidence="1">Uncharacterized protein</fullName>
    </submittedName>
</protein>